<protein>
    <submittedName>
        <fullName evidence="2">Uncharacterized protein</fullName>
    </submittedName>
</protein>
<sequence>MAVQLLEQESTIRIYLYKKSNKPSTSCKSSKAPVLFSSPLQHNKPSDSSSDSSSSSGSDSGSGSEADSHKSTGQPKIPLAKKPGVNKGHKFLKTSETNSDDSNNDSDSDPNSQELNQKPQNGKNGGAKSQGGITVKVFQFPKGTDPETIQFTVQ</sequence>
<feature type="compositionally biased region" description="Polar residues" evidence="1">
    <location>
        <begin position="113"/>
        <end position="122"/>
    </location>
</feature>
<evidence type="ECO:0000313" key="3">
    <source>
        <dbReference type="Proteomes" id="UP000244855"/>
    </source>
</evidence>
<dbReference type="EMBL" id="KZ805823">
    <property type="protein sequence ID" value="PVH91603.1"/>
    <property type="molecule type" value="Genomic_DNA"/>
</dbReference>
<name>A0A2V1D285_9PLEO</name>
<dbReference type="Proteomes" id="UP000244855">
    <property type="component" value="Unassembled WGS sequence"/>
</dbReference>
<gene>
    <name evidence="2" type="ORF">DM02DRAFT_663806</name>
</gene>
<evidence type="ECO:0000256" key="1">
    <source>
        <dbReference type="SAM" id="MobiDB-lite"/>
    </source>
</evidence>
<feature type="compositionally biased region" description="Acidic residues" evidence="1">
    <location>
        <begin position="98"/>
        <end position="108"/>
    </location>
</feature>
<feature type="region of interest" description="Disordered" evidence="1">
    <location>
        <begin position="19"/>
        <end position="154"/>
    </location>
</feature>
<accession>A0A2V1D285</accession>
<dbReference type="AlphaFoldDB" id="A0A2V1D285"/>
<keyword evidence="3" id="KW-1185">Reference proteome</keyword>
<organism evidence="2 3">
    <name type="scientific">Periconia macrospinosa</name>
    <dbReference type="NCBI Taxonomy" id="97972"/>
    <lineage>
        <taxon>Eukaryota</taxon>
        <taxon>Fungi</taxon>
        <taxon>Dikarya</taxon>
        <taxon>Ascomycota</taxon>
        <taxon>Pezizomycotina</taxon>
        <taxon>Dothideomycetes</taxon>
        <taxon>Pleosporomycetidae</taxon>
        <taxon>Pleosporales</taxon>
        <taxon>Massarineae</taxon>
        <taxon>Periconiaceae</taxon>
        <taxon>Periconia</taxon>
    </lineage>
</organism>
<proteinExistence type="predicted"/>
<reference evidence="2 3" key="1">
    <citation type="journal article" date="2018" name="Sci. Rep.">
        <title>Comparative genomics provides insights into the lifestyle and reveals functional heterogeneity of dark septate endophytic fungi.</title>
        <authorList>
            <person name="Knapp D.G."/>
            <person name="Nemeth J.B."/>
            <person name="Barry K."/>
            <person name="Hainaut M."/>
            <person name="Henrissat B."/>
            <person name="Johnson J."/>
            <person name="Kuo A."/>
            <person name="Lim J.H.P."/>
            <person name="Lipzen A."/>
            <person name="Nolan M."/>
            <person name="Ohm R.A."/>
            <person name="Tamas L."/>
            <person name="Grigoriev I.V."/>
            <person name="Spatafora J.W."/>
            <person name="Nagy L.G."/>
            <person name="Kovacs G.M."/>
        </authorList>
    </citation>
    <scope>NUCLEOTIDE SEQUENCE [LARGE SCALE GENOMIC DNA]</scope>
    <source>
        <strain evidence="2 3">DSE2036</strain>
    </source>
</reference>
<feature type="compositionally biased region" description="Low complexity" evidence="1">
    <location>
        <begin position="46"/>
        <end position="64"/>
    </location>
</feature>
<evidence type="ECO:0000313" key="2">
    <source>
        <dbReference type="EMBL" id="PVH91603.1"/>
    </source>
</evidence>